<evidence type="ECO:0000256" key="3">
    <source>
        <dbReference type="ARBA" id="ARBA00022630"/>
    </source>
</evidence>
<dbReference type="EMBL" id="CP003837">
    <property type="protein sequence ID" value="AGH46751.1"/>
    <property type="molecule type" value="Genomic_DNA"/>
</dbReference>
<dbReference type="InterPro" id="IPR046373">
    <property type="entry name" value="Acyl-CoA_Oxase/DH_mid-dom_sf"/>
</dbReference>
<accession>K6ZRG7</accession>
<dbReference type="InterPro" id="IPR009075">
    <property type="entry name" value="AcylCo_DH/oxidase_C"/>
</dbReference>
<dbReference type="InterPro" id="IPR037069">
    <property type="entry name" value="AcylCoA_DH/ox_N_sf"/>
</dbReference>
<keyword evidence="11" id="KW-1185">Reference proteome</keyword>
<dbReference type="CDD" id="cd00567">
    <property type="entry name" value="ACAD"/>
    <property type="match status" value="1"/>
</dbReference>
<protein>
    <submittedName>
        <fullName evidence="10">Acyl-CoA dehydrogenase-like protein</fullName>
    </submittedName>
</protein>
<comment type="cofactor">
    <cofactor evidence="1 6">
        <name>FAD</name>
        <dbReference type="ChEBI" id="CHEBI:57692"/>
    </cofactor>
</comment>
<dbReference type="SUPFAM" id="SSF56645">
    <property type="entry name" value="Acyl-CoA dehydrogenase NM domain-like"/>
    <property type="match status" value="1"/>
</dbReference>
<evidence type="ECO:0000259" key="8">
    <source>
        <dbReference type="Pfam" id="PF02770"/>
    </source>
</evidence>
<dbReference type="STRING" id="1129794.C427_4652"/>
<dbReference type="SUPFAM" id="SSF47203">
    <property type="entry name" value="Acyl-CoA dehydrogenase C-terminal domain-like"/>
    <property type="match status" value="1"/>
</dbReference>
<evidence type="ECO:0000313" key="10">
    <source>
        <dbReference type="EMBL" id="AGH46751.1"/>
    </source>
</evidence>
<feature type="domain" description="Acyl-CoA dehydrogenase/oxidase N-terminal" evidence="9">
    <location>
        <begin position="6"/>
        <end position="117"/>
    </location>
</feature>
<dbReference type="PATRIC" id="fig|1129794.4.peg.4632"/>
<dbReference type="OrthoDB" id="9769473at2"/>
<evidence type="ECO:0000256" key="1">
    <source>
        <dbReference type="ARBA" id="ARBA00001974"/>
    </source>
</evidence>
<dbReference type="Pfam" id="PF02770">
    <property type="entry name" value="Acyl-CoA_dh_M"/>
    <property type="match status" value="1"/>
</dbReference>
<evidence type="ECO:0000256" key="6">
    <source>
        <dbReference type="RuleBase" id="RU362125"/>
    </source>
</evidence>
<dbReference type="KEGG" id="gps:C427_4652"/>
<dbReference type="PANTHER" id="PTHR43884">
    <property type="entry name" value="ACYL-COA DEHYDROGENASE"/>
    <property type="match status" value="1"/>
</dbReference>
<evidence type="ECO:0000313" key="11">
    <source>
        <dbReference type="Proteomes" id="UP000011864"/>
    </source>
</evidence>
<evidence type="ECO:0000256" key="4">
    <source>
        <dbReference type="ARBA" id="ARBA00022827"/>
    </source>
</evidence>
<dbReference type="InterPro" id="IPR009100">
    <property type="entry name" value="AcylCoA_DH/oxidase_NM_dom_sf"/>
</dbReference>
<name>K6ZRG7_9ALTE</name>
<feature type="domain" description="Acyl-CoA oxidase/dehydrogenase middle" evidence="8">
    <location>
        <begin position="123"/>
        <end position="200"/>
    </location>
</feature>
<keyword evidence="3 6" id="KW-0285">Flavoprotein</keyword>
<gene>
    <name evidence="10" type="ORF">C427_4652</name>
</gene>
<sequence>MNFNLSEEQNMLKDSVARFVRDEYDFDSRRANASSELGFNPANWQMFAELGWLSIPFDEAHGGFGGGATEVMAVMEEMGKGLVVEPFVATVLMFGGLLNKSGNTALQDANIEKIIDGSLQGSFAYLERQSRFELADVKTQAKRDGADFVLNGEKTVVSNGMAANKVVVSARTSGEQCDEAGITLFLIDTDAPGVERTSYRLMDGQLVANIKLTDVRVAADHVLGDVDNGYTLIEAVVGDVIIALCAEAMGIMQKLNTTTIEYTKTRKQFGVAISSFQALQHRMVDMFMAGEQAKSILYRAVCAAESGADDLPKNIAALKVMIGRNGKLIGDEAIQLHGGMGLTDELDVGHYVKRLMMINTTFGDADFQQRKFNSLTYSD</sequence>
<evidence type="ECO:0000256" key="5">
    <source>
        <dbReference type="ARBA" id="ARBA00023002"/>
    </source>
</evidence>
<dbReference type="Pfam" id="PF02771">
    <property type="entry name" value="Acyl-CoA_dh_N"/>
    <property type="match status" value="1"/>
</dbReference>
<dbReference type="PANTHER" id="PTHR43884:SF20">
    <property type="entry name" value="ACYL-COA DEHYDROGENASE FADE28"/>
    <property type="match status" value="1"/>
</dbReference>
<dbReference type="GO" id="GO:0003995">
    <property type="term" value="F:acyl-CoA dehydrogenase activity"/>
    <property type="evidence" value="ECO:0007669"/>
    <property type="project" value="TreeGrafter"/>
</dbReference>
<dbReference type="Gene3D" id="1.20.140.10">
    <property type="entry name" value="Butyryl-CoA Dehydrogenase, subunit A, domain 3"/>
    <property type="match status" value="1"/>
</dbReference>
<dbReference type="InterPro" id="IPR036250">
    <property type="entry name" value="AcylCo_DH-like_C"/>
</dbReference>
<dbReference type="RefSeq" id="WP_007639726.1">
    <property type="nucleotide sequence ID" value="NC_020514.1"/>
</dbReference>
<feature type="domain" description="Acyl-CoA dehydrogenase/oxidase C-terminal" evidence="7">
    <location>
        <begin position="242"/>
        <end position="367"/>
    </location>
</feature>
<dbReference type="InterPro" id="IPR006091">
    <property type="entry name" value="Acyl-CoA_Oxase/DH_mid-dom"/>
</dbReference>
<dbReference type="Gene3D" id="1.10.540.10">
    <property type="entry name" value="Acyl-CoA dehydrogenase/oxidase, N-terminal domain"/>
    <property type="match status" value="1"/>
</dbReference>
<dbReference type="GO" id="GO:0050660">
    <property type="term" value="F:flavin adenine dinucleotide binding"/>
    <property type="evidence" value="ECO:0007669"/>
    <property type="project" value="InterPro"/>
</dbReference>
<proteinExistence type="inferred from homology"/>
<reference evidence="10 11" key="1">
    <citation type="journal article" date="2013" name="Genome Announc.">
        <title>Complete Genome Sequence of Glaciecola psychrophila Strain 170T.</title>
        <authorList>
            <person name="Yin J."/>
            <person name="Chen J."/>
            <person name="Liu G."/>
            <person name="Yu Y."/>
            <person name="Song L."/>
            <person name="Wang X."/>
            <person name="Qu X."/>
        </authorList>
    </citation>
    <scope>NUCLEOTIDE SEQUENCE [LARGE SCALE GENOMIC DNA]</scope>
    <source>
        <strain evidence="10 11">170</strain>
    </source>
</reference>
<evidence type="ECO:0000256" key="2">
    <source>
        <dbReference type="ARBA" id="ARBA00009347"/>
    </source>
</evidence>
<keyword evidence="5 6" id="KW-0560">Oxidoreductase</keyword>
<keyword evidence="4 6" id="KW-0274">FAD</keyword>
<dbReference type="HOGENOM" id="CLU_018204_5_2_6"/>
<dbReference type="Proteomes" id="UP000011864">
    <property type="component" value="Chromosome"/>
</dbReference>
<dbReference type="Pfam" id="PF00441">
    <property type="entry name" value="Acyl-CoA_dh_1"/>
    <property type="match status" value="1"/>
</dbReference>
<comment type="similarity">
    <text evidence="2 6">Belongs to the acyl-CoA dehydrogenase family.</text>
</comment>
<dbReference type="Gene3D" id="2.40.110.10">
    <property type="entry name" value="Butyryl-CoA Dehydrogenase, subunit A, domain 2"/>
    <property type="match status" value="1"/>
</dbReference>
<evidence type="ECO:0000259" key="7">
    <source>
        <dbReference type="Pfam" id="PF00441"/>
    </source>
</evidence>
<dbReference type="InterPro" id="IPR013786">
    <property type="entry name" value="AcylCoA_DH/ox_N"/>
</dbReference>
<organism evidence="10 11">
    <name type="scientific">Paraglaciecola psychrophila 170</name>
    <dbReference type="NCBI Taxonomy" id="1129794"/>
    <lineage>
        <taxon>Bacteria</taxon>
        <taxon>Pseudomonadati</taxon>
        <taxon>Pseudomonadota</taxon>
        <taxon>Gammaproteobacteria</taxon>
        <taxon>Alteromonadales</taxon>
        <taxon>Alteromonadaceae</taxon>
        <taxon>Paraglaciecola</taxon>
    </lineage>
</organism>
<evidence type="ECO:0000259" key="9">
    <source>
        <dbReference type="Pfam" id="PF02771"/>
    </source>
</evidence>
<dbReference type="eggNOG" id="COG1960">
    <property type="taxonomic scope" value="Bacteria"/>
</dbReference>
<dbReference type="AlphaFoldDB" id="K6ZRG7"/>